<dbReference type="EMBL" id="CP018145">
    <property type="protein sequence ID" value="ASJ53644.1"/>
    <property type="molecule type" value="Genomic_DNA"/>
</dbReference>
<gene>
    <name evidence="3" type="ORF">BP422_08780</name>
</gene>
<evidence type="ECO:0000259" key="2">
    <source>
        <dbReference type="PROSITE" id="PS50966"/>
    </source>
</evidence>
<dbReference type="Proteomes" id="UP000197781">
    <property type="component" value="Chromosome"/>
</dbReference>
<accession>A0A220MF49</accession>
<protein>
    <recommendedName>
        <fullName evidence="2">SWIM-type domain-containing protein</fullName>
    </recommendedName>
</protein>
<evidence type="ECO:0000313" key="4">
    <source>
        <dbReference type="Proteomes" id="UP000197781"/>
    </source>
</evidence>
<keyword evidence="1" id="KW-0479">Metal-binding</keyword>
<evidence type="ECO:0000256" key="1">
    <source>
        <dbReference type="PROSITE-ProRule" id="PRU00325"/>
    </source>
</evidence>
<name>A0A220MF49_9BACL</name>
<dbReference type="KEGG" id="bfm:BP422_08780"/>
<evidence type="ECO:0000313" key="3">
    <source>
        <dbReference type="EMBL" id="ASJ53644.1"/>
    </source>
</evidence>
<proteinExistence type="predicted"/>
<organism evidence="3 4">
    <name type="scientific">Brevibacillus formosus</name>
    <dbReference type="NCBI Taxonomy" id="54913"/>
    <lineage>
        <taxon>Bacteria</taxon>
        <taxon>Bacillati</taxon>
        <taxon>Bacillota</taxon>
        <taxon>Bacilli</taxon>
        <taxon>Bacillales</taxon>
        <taxon>Paenibacillaceae</taxon>
        <taxon>Brevibacillus</taxon>
    </lineage>
</organism>
<dbReference type="GO" id="GO:0008270">
    <property type="term" value="F:zinc ion binding"/>
    <property type="evidence" value="ECO:0007669"/>
    <property type="project" value="UniProtKB-KW"/>
</dbReference>
<keyword evidence="1" id="KW-0862">Zinc</keyword>
<dbReference type="InterPro" id="IPR007527">
    <property type="entry name" value="Znf_SWIM"/>
</dbReference>
<dbReference type="PROSITE" id="PS50966">
    <property type="entry name" value="ZF_SWIM"/>
    <property type="match status" value="2"/>
</dbReference>
<feature type="domain" description="SWIM-type" evidence="2">
    <location>
        <begin position="162"/>
        <end position="196"/>
    </location>
</feature>
<dbReference type="RefSeq" id="WP_088907440.1">
    <property type="nucleotide sequence ID" value="NZ_CP018145.1"/>
</dbReference>
<dbReference type="AlphaFoldDB" id="A0A220MF49"/>
<reference evidence="3 4" key="1">
    <citation type="submission" date="2016-11" db="EMBL/GenBank/DDBJ databases">
        <authorList>
            <person name="Jaros S."/>
            <person name="Januszkiewicz K."/>
            <person name="Wedrychowicz H."/>
        </authorList>
    </citation>
    <scope>NUCLEOTIDE SEQUENCE [LARGE SCALE GENOMIC DNA]</scope>
    <source>
        <strain evidence="3 4">NF2</strain>
    </source>
</reference>
<feature type="domain" description="SWIM-type" evidence="2">
    <location>
        <begin position="61"/>
        <end position="91"/>
    </location>
</feature>
<sequence length="552" mass="63588">MADFTSEFHRFIALCNEEYLIKYANKGIYNRSIKEMEKGMTVSYEFGDDYVECALSDDSVCRLHADMNRFSCSCPSDKICKHVIIAIVYYAENHLKAGAETEEELETYKPDFSWLLQLQPSHISKAFTPVQLEEVLFRLDYFEEMDIVETSFLTMTLRTQDISVSFDSESEIGKSMCTCKAKGNCLHKLEVLLRYRAMHQLQDREHLQASVTDVSYETDVVAEAKALIAEILGIGLAKLSQTICTRLELLAIAAHNGNLPRVEKDIRGIHGELNLFFQRHVKFSTEALLDRLSRVYLSLLALEKTDHTEAKKQLLGSFKSKYHMVPQLSLYALGANPWETRSGYKGITYYFYSLFDQRIYTYTEARPVYYEGISFSFKDSYKGKVPWGELISMEELSHSQVILTQAKTNREQRLSSSEETRLTIVPRDNIEELDLGKVFVRDWSSGWKDAVGDMFETALDSVFLLKAKKFNQVDFDQKTQQLILTIEDEQCHSLQLSISYQGEFARNIRHLEQNKRLLELREVYLLVQKIGDGLYPISIMQGKSLTSFKLDL</sequence>
<keyword evidence="1" id="KW-0863">Zinc-finger</keyword>